<dbReference type="GO" id="GO:0000956">
    <property type="term" value="P:nuclear-transcribed mRNA catabolic process"/>
    <property type="evidence" value="ECO:0007669"/>
    <property type="project" value="InterPro"/>
</dbReference>
<feature type="compositionally biased region" description="Gly residues" evidence="9">
    <location>
        <begin position="52"/>
        <end position="71"/>
    </location>
</feature>
<dbReference type="PANTHER" id="PTHR10553:SF5">
    <property type="entry name" value="U6 SNRNA-ASSOCIATED SM-LIKE PROTEIN LSM7"/>
    <property type="match status" value="1"/>
</dbReference>
<keyword evidence="5" id="KW-0694">RNA-binding</keyword>
<protein>
    <submittedName>
        <fullName evidence="11">U6 snRNA-associated Sm LSm7</fullName>
    </submittedName>
</protein>
<evidence type="ECO:0000256" key="5">
    <source>
        <dbReference type="ARBA" id="ARBA00022884"/>
    </source>
</evidence>
<dbReference type="Proteomes" id="UP000217199">
    <property type="component" value="Unassembled WGS sequence"/>
</dbReference>
<accession>A0A286U897</accession>
<evidence type="ECO:0000256" key="1">
    <source>
        <dbReference type="ARBA" id="ARBA00004123"/>
    </source>
</evidence>
<keyword evidence="6" id="KW-0508">mRNA splicing</keyword>
<keyword evidence="3" id="KW-0507">mRNA processing</keyword>
<gene>
    <name evidence="11" type="ORF">PNOK_0868500</name>
</gene>
<dbReference type="GO" id="GO:0005688">
    <property type="term" value="C:U6 snRNP"/>
    <property type="evidence" value="ECO:0007669"/>
    <property type="project" value="TreeGrafter"/>
</dbReference>
<comment type="caution">
    <text evidence="11">The sequence shown here is derived from an EMBL/GenBank/DDBJ whole genome shotgun (WGS) entry which is preliminary data.</text>
</comment>
<dbReference type="OrthoDB" id="274944at2759"/>
<keyword evidence="12" id="KW-1185">Reference proteome</keyword>
<evidence type="ECO:0000259" key="10">
    <source>
        <dbReference type="PROSITE" id="PS52002"/>
    </source>
</evidence>
<dbReference type="SMART" id="SM00651">
    <property type="entry name" value="Sm"/>
    <property type="match status" value="1"/>
</dbReference>
<dbReference type="InParanoid" id="A0A286U897"/>
<name>A0A286U897_9AGAM</name>
<feature type="domain" description="Sm" evidence="10">
    <location>
        <begin position="83"/>
        <end position="157"/>
    </location>
</feature>
<evidence type="ECO:0000313" key="11">
    <source>
        <dbReference type="EMBL" id="PAV15827.1"/>
    </source>
</evidence>
<dbReference type="GO" id="GO:0071004">
    <property type="term" value="C:U2-type prespliceosome"/>
    <property type="evidence" value="ECO:0007669"/>
    <property type="project" value="TreeGrafter"/>
</dbReference>
<keyword evidence="7" id="KW-0539">Nucleus</keyword>
<dbReference type="Pfam" id="PF01423">
    <property type="entry name" value="LSM"/>
    <property type="match status" value="1"/>
</dbReference>
<proteinExistence type="inferred from homology"/>
<evidence type="ECO:0000256" key="6">
    <source>
        <dbReference type="ARBA" id="ARBA00023187"/>
    </source>
</evidence>
<comment type="similarity">
    <text evidence="2">Belongs to the snRNP Sm proteins family.</text>
</comment>
<evidence type="ECO:0000256" key="4">
    <source>
        <dbReference type="ARBA" id="ARBA00022728"/>
    </source>
</evidence>
<dbReference type="EMBL" id="NBII01000009">
    <property type="protein sequence ID" value="PAV15827.1"/>
    <property type="molecule type" value="Genomic_DNA"/>
</dbReference>
<keyword evidence="8" id="KW-0687">Ribonucleoprotein</keyword>
<dbReference type="GO" id="GO:1990726">
    <property type="term" value="C:Lsm1-7-Pat1 complex"/>
    <property type="evidence" value="ECO:0007669"/>
    <property type="project" value="TreeGrafter"/>
</dbReference>
<dbReference type="SUPFAM" id="SSF50182">
    <property type="entry name" value="Sm-like ribonucleoproteins"/>
    <property type="match status" value="1"/>
</dbReference>
<dbReference type="PROSITE" id="PS52002">
    <property type="entry name" value="SM"/>
    <property type="match status" value="1"/>
</dbReference>
<dbReference type="STRING" id="2282107.A0A286U897"/>
<dbReference type="InterPro" id="IPR017132">
    <property type="entry name" value="Lsm7"/>
</dbReference>
<dbReference type="GO" id="GO:0003723">
    <property type="term" value="F:RNA binding"/>
    <property type="evidence" value="ECO:0007669"/>
    <property type="project" value="UniProtKB-KW"/>
</dbReference>
<dbReference type="CDD" id="cd01729">
    <property type="entry name" value="LSm7"/>
    <property type="match status" value="1"/>
</dbReference>
<dbReference type="InterPro" id="IPR001163">
    <property type="entry name" value="Sm_dom_euk/arc"/>
</dbReference>
<evidence type="ECO:0000256" key="7">
    <source>
        <dbReference type="ARBA" id="ARBA00023242"/>
    </source>
</evidence>
<dbReference type="InterPro" id="IPR010920">
    <property type="entry name" value="LSM_dom_sf"/>
</dbReference>
<evidence type="ECO:0000313" key="12">
    <source>
        <dbReference type="Proteomes" id="UP000217199"/>
    </source>
</evidence>
<evidence type="ECO:0000256" key="9">
    <source>
        <dbReference type="SAM" id="MobiDB-lite"/>
    </source>
</evidence>
<dbReference type="GO" id="GO:0097526">
    <property type="term" value="C:spliceosomal tri-snRNP complex"/>
    <property type="evidence" value="ECO:0007669"/>
    <property type="project" value="TreeGrafter"/>
</dbReference>
<evidence type="ECO:0000256" key="2">
    <source>
        <dbReference type="ARBA" id="ARBA00006850"/>
    </source>
</evidence>
<evidence type="ECO:0000256" key="3">
    <source>
        <dbReference type="ARBA" id="ARBA00022664"/>
    </source>
</evidence>
<dbReference type="GO" id="GO:0000398">
    <property type="term" value="P:mRNA splicing, via spliceosome"/>
    <property type="evidence" value="ECO:0007669"/>
    <property type="project" value="InterPro"/>
</dbReference>
<dbReference type="Gene3D" id="2.30.30.100">
    <property type="match status" value="1"/>
</dbReference>
<feature type="region of interest" description="Disordered" evidence="9">
    <location>
        <begin position="51"/>
        <end position="81"/>
    </location>
</feature>
<dbReference type="GO" id="GO:0005689">
    <property type="term" value="C:U12-type spliceosomal complex"/>
    <property type="evidence" value="ECO:0007669"/>
    <property type="project" value="TreeGrafter"/>
</dbReference>
<comment type="subcellular location">
    <subcellularLocation>
        <location evidence="1">Nucleus</location>
    </subcellularLocation>
</comment>
<dbReference type="AlphaFoldDB" id="A0A286U897"/>
<keyword evidence="4" id="KW-0747">Spliceosome</keyword>
<organism evidence="11 12">
    <name type="scientific">Pyrrhoderma noxium</name>
    <dbReference type="NCBI Taxonomy" id="2282107"/>
    <lineage>
        <taxon>Eukaryota</taxon>
        <taxon>Fungi</taxon>
        <taxon>Dikarya</taxon>
        <taxon>Basidiomycota</taxon>
        <taxon>Agaricomycotina</taxon>
        <taxon>Agaricomycetes</taxon>
        <taxon>Hymenochaetales</taxon>
        <taxon>Hymenochaetaceae</taxon>
        <taxon>Pyrrhoderma</taxon>
    </lineage>
</organism>
<reference evidence="11 12" key="1">
    <citation type="journal article" date="2017" name="Mol. Ecol.">
        <title>Comparative and population genomic landscape of Phellinus noxius: A hypervariable fungus causing root rot in trees.</title>
        <authorList>
            <person name="Chung C.L."/>
            <person name="Lee T.J."/>
            <person name="Akiba M."/>
            <person name="Lee H.H."/>
            <person name="Kuo T.H."/>
            <person name="Liu D."/>
            <person name="Ke H.M."/>
            <person name="Yokoi T."/>
            <person name="Roa M.B."/>
            <person name="Lu M.J."/>
            <person name="Chang Y.Y."/>
            <person name="Ann P.J."/>
            <person name="Tsai J.N."/>
            <person name="Chen C.Y."/>
            <person name="Tzean S.S."/>
            <person name="Ota Y."/>
            <person name="Hattori T."/>
            <person name="Sahashi N."/>
            <person name="Liou R.F."/>
            <person name="Kikuchi T."/>
            <person name="Tsai I.J."/>
        </authorList>
    </citation>
    <scope>NUCLEOTIDE SEQUENCE [LARGE SCALE GENOMIC DNA]</scope>
    <source>
        <strain evidence="11 12">FFPRI411160</strain>
    </source>
</reference>
<dbReference type="GO" id="GO:0071013">
    <property type="term" value="C:catalytic step 2 spliceosome"/>
    <property type="evidence" value="ECO:0007669"/>
    <property type="project" value="TreeGrafter"/>
</dbReference>
<dbReference type="PANTHER" id="PTHR10553">
    <property type="entry name" value="SMALL NUCLEAR RIBONUCLEOPROTEIN"/>
    <property type="match status" value="1"/>
</dbReference>
<dbReference type="InterPro" id="IPR047575">
    <property type="entry name" value="Sm"/>
</dbReference>
<dbReference type="InterPro" id="IPR044641">
    <property type="entry name" value="Lsm7/SmG-like"/>
</dbReference>
<sequence length="182" mass="20490">MDGGHVRPFPRVQLRTHLALFGRWAHWQQQTVYLRYIHRYSALMADRARGAARGGNRGSGGGGRAGRGGPQGPQPSMEKPKREAILDLQKYMNERIRVKFTGGREVTGVLKGYDQLLNLVLDQVEELIQEPEPHIRTLGLVVLRGPTITLLNPVDDQVKSLAYESKYTNIFIKRGLLVCKHP</sequence>
<evidence type="ECO:0000256" key="8">
    <source>
        <dbReference type="ARBA" id="ARBA00023274"/>
    </source>
</evidence>